<evidence type="ECO:0000313" key="2">
    <source>
        <dbReference type="EMBL" id="RIJ42756.1"/>
    </source>
</evidence>
<proteinExistence type="predicted"/>
<sequence>MKCSVIVACYNNPDLILETLDSIQKQTYQNWELVLVEDCSTDNTLEVLRRFVAQHNLADRCKLIALPQNHGVSFAKGTGVQHSSGEIIVICDHDDALAPNALAEIVKAHQAYPKASIVYTQRYNCDYQLRPLEIAACSQVVYSDILEDQISHLLTYKRSCYNQTSGYDPFFKLADDRDIIYKLEEVGEVIFLEKPLYYFRISDRGISQGYEGFNNSRDEKLIAALNAVTRRNASRVKQITHKAFSQFLAEHYLLQAEGYILMEKPLSLSFLISLLKSFYYNPLSNLTRKLKALLLITRIKRSLVGILSRK</sequence>
<dbReference type="AlphaFoldDB" id="A0A399SF60"/>
<gene>
    <name evidence="2" type="ORF">D1627_02600</name>
</gene>
<dbReference type="SUPFAM" id="SSF53448">
    <property type="entry name" value="Nucleotide-diphospho-sugar transferases"/>
    <property type="match status" value="1"/>
</dbReference>
<dbReference type="EMBL" id="QWGE01000001">
    <property type="protein sequence ID" value="RIJ42756.1"/>
    <property type="molecule type" value="Genomic_DNA"/>
</dbReference>
<organism evidence="2 3">
    <name type="scientific">Pontibacter oryzae</name>
    <dbReference type="NCBI Taxonomy" id="2304593"/>
    <lineage>
        <taxon>Bacteria</taxon>
        <taxon>Pseudomonadati</taxon>
        <taxon>Bacteroidota</taxon>
        <taxon>Cytophagia</taxon>
        <taxon>Cytophagales</taxon>
        <taxon>Hymenobacteraceae</taxon>
        <taxon>Pontibacter</taxon>
    </lineage>
</organism>
<dbReference type="RefSeq" id="WP_119430638.1">
    <property type="nucleotide sequence ID" value="NZ_QWGE01000001.1"/>
</dbReference>
<comment type="caution">
    <text evidence="2">The sequence shown here is derived from an EMBL/GenBank/DDBJ whole genome shotgun (WGS) entry which is preliminary data.</text>
</comment>
<reference evidence="3" key="1">
    <citation type="submission" date="2018-08" db="EMBL/GenBank/DDBJ databases">
        <title>Mucilaginibacter sp. MYSH2.</title>
        <authorList>
            <person name="Seo T."/>
        </authorList>
    </citation>
    <scope>NUCLEOTIDE SEQUENCE [LARGE SCALE GENOMIC DNA]</scope>
    <source>
        <strain evidence="3">KIRAN</strain>
    </source>
</reference>
<name>A0A399SF60_9BACT</name>
<dbReference type="Pfam" id="PF00535">
    <property type="entry name" value="Glycos_transf_2"/>
    <property type="match status" value="1"/>
</dbReference>
<keyword evidence="2" id="KW-0808">Transferase</keyword>
<dbReference type="Gene3D" id="3.90.550.10">
    <property type="entry name" value="Spore Coat Polysaccharide Biosynthesis Protein SpsA, Chain A"/>
    <property type="match status" value="1"/>
</dbReference>
<accession>A0A399SF60</accession>
<evidence type="ECO:0000313" key="3">
    <source>
        <dbReference type="Proteomes" id="UP000266005"/>
    </source>
</evidence>
<evidence type="ECO:0000259" key="1">
    <source>
        <dbReference type="Pfam" id="PF00535"/>
    </source>
</evidence>
<dbReference type="Proteomes" id="UP000266005">
    <property type="component" value="Unassembled WGS sequence"/>
</dbReference>
<protein>
    <submittedName>
        <fullName evidence="2">Glycosyltransferase</fullName>
    </submittedName>
</protein>
<dbReference type="PANTHER" id="PTHR22916">
    <property type="entry name" value="GLYCOSYLTRANSFERASE"/>
    <property type="match status" value="1"/>
</dbReference>
<dbReference type="GO" id="GO:0016758">
    <property type="term" value="F:hexosyltransferase activity"/>
    <property type="evidence" value="ECO:0007669"/>
    <property type="project" value="UniProtKB-ARBA"/>
</dbReference>
<dbReference type="InterPro" id="IPR001173">
    <property type="entry name" value="Glyco_trans_2-like"/>
</dbReference>
<keyword evidence="3" id="KW-1185">Reference proteome</keyword>
<feature type="domain" description="Glycosyltransferase 2-like" evidence="1">
    <location>
        <begin position="4"/>
        <end position="123"/>
    </location>
</feature>
<dbReference type="InterPro" id="IPR029044">
    <property type="entry name" value="Nucleotide-diphossugar_trans"/>
</dbReference>